<keyword evidence="3" id="KW-1185">Reference proteome</keyword>
<gene>
    <name evidence="2" type="ORF">B0H15DRAFT_1022676</name>
</gene>
<sequence length="409" mass="45166">MSTVLALLARLDELADEIARQEQILADLKSSRIAVRRQLNNLRDPMMRLPLEISSDIFESSCSECDLHHLKAALLLFNVSKSWSRIALSTAALWTNLDFDFGWPEAVGGTPSLRAADVDVLARLLARARGHSLSLRLRGLADSKVGDVFARHAHQLRVLDVELPSPAYLQILRQGALPLLETITIFHDDDIAIDNLAISMEVYAYANSARLFQIAPNLINCTIGTSIHSPPPKDQAEPDVVHRSLQSLTIFGPSPVFPFLVLPALQRLDIGYDEDVDAEDVAPSLMRSPPSLSHLTLQADHIQWSQRAIQTCLASIPSITHLSLPRGALLQNRIIAILTAAHPSEFLPNLTRLDIYGAPAQSRAWYLALVAMLRTRGTLCRGAVKLQSFSFRWRGAARGSWKQLPAASR</sequence>
<dbReference type="SUPFAM" id="SSF52047">
    <property type="entry name" value="RNI-like"/>
    <property type="match status" value="1"/>
</dbReference>
<keyword evidence="1" id="KW-0175">Coiled coil</keyword>
<dbReference type="EMBL" id="JARJCN010000028">
    <property type="protein sequence ID" value="KAJ7087590.1"/>
    <property type="molecule type" value="Genomic_DNA"/>
</dbReference>
<evidence type="ECO:0000313" key="2">
    <source>
        <dbReference type="EMBL" id="KAJ7087590.1"/>
    </source>
</evidence>
<dbReference type="InterPro" id="IPR032675">
    <property type="entry name" value="LRR_dom_sf"/>
</dbReference>
<proteinExistence type="predicted"/>
<protein>
    <recommendedName>
        <fullName evidence="4">F-box domain-containing protein</fullName>
    </recommendedName>
</protein>
<dbReference type="AlphaFoldDB" id="A0AAD6U4I4"/>
<evidence type="ECO:0000256" key="1">
    <source>
        <dbReference type="SAM" id="Coils"/>
    </source>
</evidence>
<dbReference type="Gene3D" id="3.80.10.10">
    <property type="entry name" value="Ribonuclease Inhibitor"/>
    <property type="match status" value="1"/>
</dbReference>
<evidence type="ECO:0008006" key="4">
    <source>
        <dbReference type="Google" id="ProtNLM"/>
    </source>
</evidence>
<organism evidence="2 3">
    <name type="scientific">Mycena belliarum</name>
    <dbReference type="NCBI Taxonomy" id="1033014"/>
    <lineage>
        <taxon>Eukaryota</taxon>
        <taxon>Fungi</taxon>
        <taxon>Dikarya</taxon>
        <taxon>Basidiomycota</taxon>
        <taxon>Agaricomycotina</taxon>
        <taxon>Agaricomycetes</taxon>
        <taxon>Agaricomycetidae</taxon>
        <taxon>Agaricales</taxon>
        <taxon>Marasmiineae</taxon>
        <taxon>Mycenaceae</taxon>
        <taxon>Mycena</taxon>
    </lineage>
</organism>
<feature type="coiled-coil region" evidence="1">
    <location>
        <begin position="4"/>
        <end position="31"/>
    </location>
</feature>
<comment type="caution">
    <text evidence="2">The sequence shown here is derived from an EMBL/GenBank/DDBJ whole genome shotgun (WGS) entry which is preliminary data.</text>
</comment>
<evidence type="ECO:0000313" key="3">
    <source>
        <dbReference type="Proteomes" id="UP001222325"/>
    </source>
</evidence>
<name>A0AAD6U4I4_9AGAR</name>
<dbReference type="Proteomes" id="UP001222325">
    <property type="component" value="Unassembled WGS sequence"/>
</dbReference>
<accession>A0AAD6U4I4</accession>
<reference evidence="2" key="1">
    <citation type="submission" date="2023-03" db="EMBL/GenBank/DDBJ databases">
        <title>Massive genome expansion in bonnet fungi (Mycena s.s.) driven by repeated elements and novel gene families across ecological guilds.</title>
        <authorList>
            <consortium name="Lawrence Berkeley National Laboratory"/>
            <person name="Harder C.B."/>
            <person name="Miyauchi S."/>
            <person name="Viragh M."/>
            <person name="Kuo A."/>
            <person name="Thoen E."/>
            <person name="Andreopoulos B."/>
            <person name="Lu D."/>
            <person name="Skrede I."/>
            <person name="Drula E."/>
            <person name="Henrissat B."/>
            <person name="Morin E."/>
            <person name="Kohler A."/>
            <person name="Barry K."/>
            <person name="LaButti K."/>
            <person name="Morin E."/>
            <person name="Salamov A."/>
            <person name="Lipzen A."/>
            <person name="Mereny Z."/>
            <person name="Hegedus B."/>
            <person name="Baldrian P."/>
            <person name="Stursova M."/>
            <person name="Weitz H."/>
            <person name="Taylor A."/>
            <person name="Grigoriev I.V."/>
            <person name="Nagy L.G."/>
            <person name="Martin F."/>
            <person name="Kauserud H."/>
        </authorList>
    </citation>
    <scope>NUCLEOTIDE SEQUENCE</scope>
    <source>
        <strain evidence="2">CBHHK173m</strain>
    </source>
</reference>